<keyword evidence="9" id="KW-1185">Reference proteome</keyword>
<keyword evidence="3 7" id="KW-1133">Transmembrane helix</keyword>
<evidence type="ECO:0000256" key="2">
    <source>
        <dbReference type="ARBA" id="ARBA00022692"/>
    </source>
</evidence>
<feature type="compositionally biased region" description="Basic residues" evidence="6">
    <location>
        <begin position="429"/>
        <end position="439"/>
    </location>
</feature>
<gene>
    <name evidence="8" type="ORF">BSL78_08741</name>
</gene>
<proteinExistence type="inferred from homology"/>
<dbReference type="AlphaFoldDB" id="A0A2G8L2C3"/>
<evidence type="ECO:0000256" key="1">
    <source>
        <dbReference type="ARBA" id="ARBA00004370"/>
    </source>
</evidence>
<comment type="similarity">
    <text evidence="5">Belongs to the ENTREP family.</text>
</comment>
<dbReference type="STRING" id="307972.A0A2G8L2C3"/>
<evidence type="ECO:0000313" key="9">
    <source>
        <dbReference type="Proteomes" id="UP000230750"/>
    </source>
</evidence>
<evidence type="ECO:0000313" key="8">
    <source>
        <dbReference type="EMBL" id="PIK54365.1"/>
    </source>
</evidence>
<feature type="compositionally biased region" description="Polar residues" evidence="6">
    <location>
        <begin position="490"/>
        <end position="499"/>
    </location>
</feature>
<feature type="compositionally biased region" description="Low complexity" evidence="6">
    <location>
        <begin position="440"/>
        <end position="456"/>
    </location>
</feature>
<dbReference type="Proteomes" id="UP000230750">
    <property type="component" value="Unassembled WGS sequence"/>
</dbReference>
<sequence length="825" mass="90348">MQLLFTGGVGVIAWRQPSSLSLGFYTVLSCLCILLHLVATTLAGLGGMELQSVENCVPSLEKNSCLCCTSIHDCTDGLKLLMYAGTTNCHMLEEPVLRNIMFANCVTNIVAIVLCITTSSVGFILALKRRRTQRILSRGYANGHHGYMNNGGICSPIPTGDAHDQFSPIPFLPPPYAPPQYNEISNDPVIMQSEEYPEENAAPHIIIDPGELPPPYSTLDYNHVSRNGRRSSRSSRGNRSSRVLENPHSGSQTRISSTPVPPSHISRGCSTDTPPLPPVRWDSHRLEVQPFCVENQTVTATIAMGRGLVTEYPGQDLVTEQPSGHTCGEDVTVQQNNLDNPELYITENPLVPLAEAKTPLQIHMATRCPDIGMYLPEDRPNREAKKLKETQGIAIKQKCDRGRRSSHTGSRGLVATDGTRPKKEGGGTRVKRRRSRRTRSLQSASSGSSRQYSSSSDSEEERQRATHPRRKPHKTCSNSEGRECSDCRLPSTTSESTINRDSGKSRRKSGSDMTSFSRESVNQGLLCSVQLASSERLTPTDNSSLEERLMALRQSYESLTASSTQGTLVDTSSLRPNSLGLTSGVKDASVGSSSPNSEFSNPWILRSRSNTSEGVSFASSITLTSETSGASSEMKYSSDITCKKEPITTMQNGLLPPLPVSYRHENVQWSETKSPLILDNDTLPLKEDNALKNCLNDSLQSKLSCLSNLDTTRKGSSGKPRPKSVAEVNHETRVGLKQLLMEIEEDVESPIKTLLTDIQGMLKSDQHCLVDLQHSANIVNHFLNQKETNVMSRSLEKLHISNTASQITSNTAVLKSLESAKETVL</sequence>
<evidence type="ECO:0000256" key="5">
    <source>
        <dbReference type="ARBA" id="ARBA00034309"/>
    </source>
</evidence>
<dbReference type="PANTHER" id="PTHR17615:SF9">
    <property type="entry name" value="PROTEIN FAM189A1"/>
    <property type="match status" value="1"/>
</dbReference>
<keyword evidence="2 7" id="KW-0812">Transmembrane</keyword>
<comment type="caution">
    <text evidence="8">The sequence shown here is derived from an EMBL/GenBank/DDBJ whole genome shotgun (WGS) entry which is preliminary data.</text>
</comment>
<feature type="compositionally biased region" description="Polar residues" evidence="6">
    <location>
        <begin position="248"/>
        <end position="258"/>
    </location>
</feature>
<dbReference type="PANTHER" id="PTHR17615">
    <property type="entry name" value="PROTEIN FAM189A"/>
    <property type="match status" value="1"/>
</dbReference>
<reference evidence="8 9" key="1">
    <citation type="journal article" date="2017" name="PLoS Biol.">
        <title>The sea cucumber genome provides insights into morphological evolution and visceral regeneration.</title>
        <authorList>
            <person name="Zhang X."/>
            <person name="Sun L."/>
            <person name="Yuan J."/>
            <person name="Sun Y."/>
            <person name="Gao Y."/>
            <person name="Zhang L."/>
            <person name="Li S."/>
            <person name="Dai H."/>
            <person name="Hamel J.F."/>
            <person name="Liu C."/>
            <person name="Yu Y."/>
            <person name="Liu S."/>
            <person name="Lin W."/>
            <person name="Guo K."/>
            <person name="Jin S."/>
            <person name="Xu P."/>
            <person name="Storey K.B."/>
            <person name="Huan P."/>
            <person name="Zhang T."/>
            <person name="Zhou Y."/>
            <person name="Zhang J."/>
            <person name="Lin C."/>
            <person name="Li X."/>
            <person name="Xing L."/>
            <person name="Huo D."/>
            <person name="Sun M."/>
            <person name="Wang L."/>
            <person name="Mercier A."/>
            <person name="Li F."/>
            <person name="Yang H."/>
            <person name="Xiang J."/>
        </authorList>
    </citation>
    <scope>NUCLEOTIDE SEQUENCE [LARGE SCALE GENOMIC DNA]</scope>
    <source>
        <strain evidence="8">Shaxun</strain>
        <tissue evidence="8">Muscle</tissue>
    </source>
</reference>
<comment type="subcellular location">
    <subcellularLocation>
        <location evidence="1">Membrane</location>
    </subcellularLocation>
</comment>
<evidence type="ECO:0000256" key="4">
    <source>
        <dbReference type="ARBA" id="ARBA00023136"/>
    </source>
</evidence>
<accession>A0A2G8L2C3</accession>
<feature type="compositionally biased region" description="Basic residues" evidence="6">
    <location>
        <begin position="465"/>
        <end position="474"/>
    </location>
</feature>
<feature type="region of interest" description="Disordered" evidence="6">
    <location>
        <begin position="216"/>
        <end position="278"/>
    </location>
</feature>
<evidence type="ECO:0000256" key="3">
    <source>
        <dbReference type="ARBA" id="ARBA00022989"/>
    </source>
</evidence>
<organism evidence="8 9">
    <name type="scientific">Stichopus japonicus</name>
    <name type="common">Sea cucumber</name>
    <dbReference type="NCBI Taxonomy" id="307972"/>
    <lineage>
        <taxon>Eukaryota</taxon>
        <taxon>Metazoa</taxon>
        <taxon>Echinodermata</taxon>
        <taxon>Eleutherozoa</taxon>
        <taxon>Echinozoa</taxon>
        <taxon>Holothuroidea</taxon>
        <taxon>Aspidochirotacea</taxon>
        <taxon>Aspidochirotida</taxon>
        <taxon>Stichopodidae</taxon>
        <taxon>Apostichopus</taxon>
    </lineage>
</organism>
<dbReference type="GO" id="GO:0016020">
    <property type="term" value="C:membrane"/>
    <property type="evidence" value="ECO:0007669"/>
    <property type="project" value="UniProtKB-SubCell"/>
</dbReference>
<feature type="transmembrane region" description="Helical" evidence="7">
    <location>
        <begin position="22"/>
        <end position="45"/>
    </location>
</feature>
<protein>
    <submittedName>
        <fullName evidence="8">Uncharacterized protein</fullName>
    </submittedName>
</protein>
<feature type="region of interest" description="Disordered" evidence="6">
    <location>
        <begin position="382"/>
        <end position="519"/>
    </location>
</feature>
<evidence type="ECO:0000256" key="7">
    <source>
        <dbReference type="SAM" id="Phobius"/>
    </source>
</evidence>
<feature type="region of interest" description="Disordered" evidence="6">
    <location>
        <begin position="560"/>
        <end position="580"/>
    </location>
</feature>
<dbReference type="InterPro" id="IPR030431">
    <property type="entry name" value="ENTREP1-3"/>
</dbReference>
<keyword evidence="4 7" id="KW-0472">Membrane</keyword>
<feature type="transmembrane region" description="Helical" evidence="7">
    <location>
        <begin position="100"/>
        <end position="127"/>
    </location>
</feature>
<dbReference type="EMBL" id="MRZV01000251">
    <property type="protein sequence ID" value="PIK54365.1"/>
    <property type="molecule type" value="Genomic_DNA"/>
</dbReference>
<dbReference type="OrthoDB" id="10036151at2759"/>
<evidence type="ECO:0000256" key="6">
    <source>
        <dbReference type="SAM" id="MobiDB-lite"/>
    </source>
</evidence>
<name>A0A2G8L2C3_STIJA</name>